<dbReference type="AlphaFoldDB" id="A0A140NPJ4"/>
<feature type="transmembrane region" description="Helical" evidence="6">
    <location>
        <begin position="77"/>
        <end position="97"/>
    </location>
</feature>
<gene>
    <name evidence="7" type="ordered locus">S70_13655</name>
</gene>
<dbReference type="InterPro" id="IPR012506">
    <property type="entry name" value="TMEM86B-like"/>
</dbReference>
<dbReference type="OrthoDB" id="6496852at2"/>
<accession>A0A140NPJ4</accession>
<dbReference type="PANTHER" id="PTHR31885:SF6">
    <property type="entry name" value="GH04784P"/>
    <property type="match status" value="1"/>
</dbReference>
<dbReference type="GO" id="GO:0016020">
    <property type="term" value="C:membrane"/>
    <property type="evidence" value="ECO:0007669"/>
    <property type="project" value="UniProtKB-SubCell"/>
</dbReference>
<evidence type="ECO:0000256" key="5">
    <source>
        <dbReference type="ARBA" id="ARBA00023136"/>
    </source>
</evidence>
<evidence type="ECO:0000256" key="2">
    <source>
        <dbReference type="ARBA" id="ARBA00007375"/>
    </source>
</evidence>
<dbReference type="GeneID" id="93520720"/>
<evidence type="ECO:0000313" key="7">
    <source>
        <dbReference type="EMBL" id="AFH94568.1"/>
    </source>
</evidence>
<dbReference type="Pfam" id="PF07947">
    <property type="entry name" value="YhhN"/>
    <property type="match status" value="1"/>
</dbReference>
<dbReference type="EMBL" id="CP003488">
    <property type="protein sequence ID" value="AFH94568.1"/>
    <property type="molecule type" value="Genomic_DNA"/>
</dbReference>
<keyword evidence="5 6" id="KW-0472">Membrane</keyword>
<feature type="transmembrane region" description="Helical" evidence="6">
    <location>
        <begin position="160"/>
        <end position="178"/>
    </location>
</feature>
<sequence length="209" mass="24096">MISWPFLAVLFSGWLYVDAAYRGPEWQRWLFRPVTLILLLLWGWNADFLTTQGYLILAALAVSLLADMMRMFSSERLLASVTLLFVSYLLYTISFGMQLDFSLYLPWLPIPLIIAAITLSVIWTKLKELQAMIFALLIMSMIMAWVAGDQFFGLGRDYNFSIMVGAFLLFISNCIWLIARFRFPFKASKAIVAALYFLGQFFIIRAVYL</sequence>
<dbReference type="HOGENOM" id="CLU_079086_6_1_6"/>
<dbReference type="KEGG" id="psi:S70_13655"/>
<organism evidence="7 8">
    <name type="scientific">Providencia stuartii (strain MRSN 2154)</name>
    <dbReference type="NCBI Taxonomy" id="1157951"/>
    <lineage>
        <taxon>Bacteria</taxon>
        <taxon>Pseudomonadati</taxon>
        <taxon>Pseudomonadota</taxon>
        <taxon>Gammaproteobacteria</taxon>
        <taxon>Enterobacterales</taxon>
        <taxon>Morganellaceae</taxon>
        <taxon>Providencia</taxon>
    </lineage>
</organism>
<comment type="subcellular location">
    <subcellularLocation>
        <location evidence="1">Membrane</location>
        <topology evidence="1">Multi-pass membrane protein</topology>
    </subcellularLocation>
</comment>
<dbReference type="PANTHER" id="PTHR31885">
    <property type="entry name" value="GH04784P"/>
    <property type="match status" value="1"/>
</dbReference>
<feature type="transmembrane region" description="Helical" evidence="6">
    <location>
        <begin position="43"/>
        <end position="65"/>
    </location>
</feature>
<evidence type="ECO:0008006" key="9">
    <source>
        <dbReference type="Google" id="ProtNLM"/>
    </source>
</evidence>
<evidence type="ECO:0000256" key="4">
    <source>
        <dbReference type="ARBA" id="ARBA00022989"/>
    </source>
</evidence>
<evidence type="ECO:0000256" key="1">
    <source>
        <dbReference type="ARBA" id="ARBA00004141"/>
    </source>
</evidence>
<dbReference type="PATRIC" id="fig|1157951.4.peg.2743"/>
<dbReference type="GO" id="GO:0016787">
    <property type="term" value="F:hydrolase activity"/>
    <property type="evidence" value="ECO:0007669"/>
    <property type="project" value="TreeGrafter"/>
</dbReference>
<name>A0A140NPJ4_PROSM</name>
<feature type="transmembrane region" description="Helical" evidence="6">
    <location>
        <begin position="103"/>
        <end position="124"/>
    </location>
</feature>
<evidence type="ECO:0000256" key="3">
    <source>
        <dbReference type="ARBA" id="ARBA00022692"/>
    </source>
</evidence>
<reference evidence="8" key="2">
    <citation type="submission" date="2012-04" db="EMBL/GenBank/DDBJ databases">
        <title>Complete genome sequence of Providencia stuartii clinical isolate MRSN 2154.</title>
        <authorList>
            <person name="Clifford R.J."/>
            <person name="Hang J."/>
            <person name="Riley M.C."/>
            <person name="Onmus-Leone F."/>
            <person name="Kuschner R.A."/>
            <person name="Lesho E.P."/>
            <person name="Waterman P.E."/>
        </authorList>
    </citation>
    <scope>NUCLEOTIDE SEQUENCE [LARGE SCALE GENOMIC DNA]</scope>
    <source>
        <strain evidence="8">MRSN 2154</strain>
    </source>
</reference>
<keyword evidence="3 6" id="KW-0812">Transmembrane</keyword>
<dbReference type="Proteomes" id="UP000005012">
    <property type="component" value="Chromosome"/>
</dbReference>
<evidence type="ECO:0000313" key="8">
    <source>
        <dbReference type="Proteomes" id="UP000005012"/>
    </source>
</evidence>
<proteinExistence type="inferred from homology"/>
<feature type="transmembrane region" description="Helical" evidence="6">
    <location>
        <begin position="190"/>
        <end position="208"/>
    </location>
</feature>
<dbReference type="RefSeq" id="WP_014657527.1">
    <property type="nucleotide sequence ID" value="NC_017731.1"/>
</dbReference>
<protein>
    <recommendedName>
        <fullName evidence="9">YhhN-like protein</fullName>
    </recommendedName>
</protein>
<comment type="similarity">
    <text evidence="2">Belongs to the TMEM86 family.</text>
</comment>
<feature type="transmembrane region" description="Helical" evidence="6">
    <location>
        <begin position="131"/>
        <end position="148"/>
    </location>
</feature>
<reference evidence="7 8" key="1">
    <citation type="journal article" date="2012" name="J. Bacteriol.">
        <title>Complete Genome Sequence of Providencia stuartii Clinical Isolate MRSN 2154.</title>
        <authorList>
            <person name="Clifford R.J."/>
            <person name="Hang J."/>
            <person name="Riley M.C."/>
            <person name="Onmus-Leone F."/>
            <person name="Kuschner R.A."/>
            <person name="Lesho E.P."/>
            <person name="Waterman P.E."/>
        </authorList>
    </citation>
    <scope>NUCLEOTIDE SEQUENCE [LARGE SCALE GENOMIC DNA]</scope>
    <source>
        <strain evidence="7 8">MRSN 2154</strain>
    </source>
</reference>
<evidence type="ECO:0000256" key="6">
    <source>
        <dbReference type="SAM" id="Phobius"/>
    </source>
</evidence>
<keyword evidence="4 6" id="KW-1133">Transmembrane helix</keyword>